<proteinExistence type="predicted"/>
<comment type="subcellular location">
    <subcellularLocation>
        <location evidence="1">Nucleus</location>
    </subcellularLocation>
</comment>
<gene>
    <name evidence="5" type="primary">PSME3IP1</name>
    <name evidence="5" type="synonym">psme3ip1</name>
</gene>
<evidence type="ECO:0000313" key="5">
    <source>
        <dbReference type="Ensembl" id="ENSMMDP00005001187.1"/>
    </source>
</evidence>
<feature type="compositionally biased region" description="Basic and acidic residues" evidence="3">
    <location>
        <begin position="58"/>
        <end position="77"/>
    </location>
</feature>
<reference evidence="5" key="2">
    <citation type="submission" date="2025-08" db="UniProtKB">
        <authorList>
            <consortium name="Ensembl"/>
        </authorList>
    </citation>
    <scope>IDENTIFICATION</scope>
</reference>
<organism evidence="5 6">
    <name type="scientific">Myripristis murdjan</name>
    <name type="common">pinecone soldierfish</name>
    <dbReference type="NCBI Taxonomy" id="586833"/>
    <lineage>
        <taxon>Eukaryota</taxon>
        <taxon>Metazoa</taxon>
        <taxon>Chordata</taxon>
        <taxon>Craniata</taxon>
        <taxon>Vertebrata</taxon>
        <taxon>Euteleostomi</taxon>
        <taxon>Actinopterygii</taxon>
        <taxon>Neopterygii</taxon>
        <taxon>Teleostei</taxon>
        <taxon>Neoteleostei</taxon>
        <taxon>Acanthomorphata</taxon>
        <taxon>Holocentriformes</taxon>
        <taxon>Holocentridae</taxon>
        <taxon>Myripristis</taxon>
    </lineage>
</organism>
<keyword evidence="6" id="KW-1185">Reference proteome</keyword>
<feature type="compositionally biased region" description="Basic and acidic residues" evidence="3">
    <location>
        <begin position="88"/>
        <end position="107"/>
    </location>
</feature>
<accession>A0A667WIE7</accession>
<feature type="region of interest" description="Disordered" evidence="3">
    <location>
        <begin position="58"/>
        <end position="107"/>
    </location>
</feature>
<protein>
    <submittedName>
        <fullName evidence="5">Proteasome activator subunit 3 interacting protein 1</fullName>
    </submittedName>
</protein>
<dbReference type="Proteomes" id="UP000472263">
    <property type="component" value="Chromosome 6"/>
</dbReference>
<dbReference type="GeneTree" id="ENSGT00500000044916"/>
<evidence type="ECO:0000256" key="3">
    <source>
        <dbReference type="SAM" id="MobiDB-lite"/>
    </source>
</evidence>
<evidence type="ECO:0000256" key="2">
    <source>
        <dbReference type="ARBA" id="ARBA00023242"/>
    </source>
</evidence>
<feature type="compositionally biased region" description="Basic and acidic residues" evidence="3">
    <location>
        <begin position="161"/>
        <end position="171"/>
    </location>
</feature>
<dbReference type="PANTHER" id="PTHR13495">
    <property type="entry name" value="NEFA-INTERACTING NUCLEAR PROTEIN NIP30"/>
    <property type="match status" value="1"/>
</dbReference>
<reference evidence="5" key="3">
    <citation type="submission" date="2025-09" db="UniProtKB">
        <authorList>
            <consortium name="Ensembl"/>
        </authorList>
    </citation>
    <scope>IDENTIFICATION</scope>
</reference>
<dbReference type="AlphaFoldDB" id="A0A667WIE7"/>
<name>A0A667WIE7_9TELE</name>
<feature type="compositionally biased region" description="Gly residues" evidence="3">
    <location>
        <begin position="232"/>
        <end position="253"/>
    </location>
</feature>
<dbReference type="InParanoid" id="A0A667WIE7"/>
<evidence type="ECO:0000313" key="6">
    <source>
        <dbReference type="Proteomes" id="UP000472263"/>
    </source>
</evidence>
<feature type="region of interest" description="Disordered" evidence="3">
    <location>
        <begin position="157"/>
        <end position="278"/>
    </location>
</feature>
<reference evidence="5" key="1">
    <citation type="submission" date="2019-06" db="EMBL/GenBank/DDBJ databases">
        <authorList>
            <consortium name="Wellcome Sanger Institute Data Sharing"/>
        </authorList>
    </citation>
    <scope>NUCLEOTIDE SEQUENCE [LARGE SCALE GENOMIC DNA]</scope>
</reference>
<dbReference type="GO" id="GO:0005634">
    <property type="term" value="C:nucleus"/>
    <property type="evidence" value="ECO:0007669"/>
    <property type="project" value="UniProtKB-SubCell"/>
</dbReference>
<feature type="compositionally biased region" description="Acidic residues" evidence="3">
    <location>
        <begin position="78"/>
        <end position="87"/>
    </location>
</feature>
<dbReference type="PANTHER" id="PTHR13495:SF0">
    <property type="entry name" value="PSME3-INTERACTING PROTEIN"/>
    <property type="match status" value="1"/>
</dbReference>
<dbReference type="Ensembl" id="ENSMMDT00005001209.1">
    <property type="protein sequence ID" value="ENSMMDP00005001187.1"/>
    <property type="gene ID" value="ENSMMDG00005000683.1"/>
</dbReference>
<evidence type="ECO:0000256" key="1">
    <source>
        <dbReference type="ARBA" id="ARBA00004123"/>
    </source>
</evidence>
<evidence type="ECO:0000259" key="4">
    <source>
        <dbReference type="Pfam" id="PF10187"/>
    </source>
</evidence>
<dbReference type="InterPro" id="IPR019331">
    <property type="entry name" value="FAM192A/Fyv6_N"/>
</dbReference>
<keyword evidence="2" id="KW-0539">Nucleus</keyword>
<dbReference type="FunCoup" id="A0A667WIE7">
    <property type="interactions" value="1255"/>
</dbReference>
<dbReference type="Pfam" id="PF10187">
    <property type="entry name" value="FAM192A_Fyv6_N"/>
    <property type="match status" value="1"/>
</dbReference>
<feature type="domain" description="FAM192A/Fyv6 N-terminal" evidence="4">
    <location>
        <begin position="53"/>
        <end position="154"/>
    </location>
</feature>
<sequence>MVGSGRNFCPSRQRSRRTVFVVTRKFTGLETSGLAASVMSGGGTAGVDLSRKFVSEAELDERRKKRQEEWEKVRKPDDPEEAPEEEYDPRSLYERLQEQKDKKQEEYEEQFKFKNMVKGLDEDETNFLDEVSRQQSLVEKQRRDEERQELLEYRSALVKRASTENRQEPAKKAGPKPLGSEQKSSHLSQAHLLAGAVKRRSLSQSSDSSKKQKKEMTATTLTGNGDRHTEQEGGGLTAAAGSGGGDGGRGAGAGAAEEQQTLPGLAAKTPSAALGSGQGMLHLPSAAVCIGVLPGLGAYSGSSDSESSSDSEV</sequence>
<dbReference type="InterPro" id="IPR039845">
    <property type="entry name" value="FAM192A"/>
</dbReference>